<name>A0AAU3I5A3_9ACTN</name>
<dbReference type="InterPro" id="IPR046203">
    <property type="entry name" value="DUF6236"/>
</dbReference>
<dbReference type="Pfam" id="PF19749">
    <property type="entry name" value="DUF6236"/>
    <property type="match status" value="1"/>
</dbReference>
<protein>
    <submittedName>
        <fullName evidence="2">DUF6236 family protein</fullName>
    </submittedName>
</protein>
<proteinExistence type="predicted"/>
<gene>
    <name evidence="2" type="ORF">OG699_29490</name>
</gene>
<keyword evidence="1" id="KW-1133">Transmembrane helix</keyword>
<accession>A0AAU3I5A3</accession>
<dbReference type="EMBL" id="CP109546">
    <property type="protein sequence ID" value="WTZ11747.1"/>
    <property type="molecule type" value="Genomic_DNA"/>
</dbReference>
<dbReference type="AlphaFoldDB" id="A0AAU3I5A3"/>
<keyword evidence="1" id="KW-0812">Transmembrane</keyword>
<evidence type="ECO:0000313" key="2">
    <source>
        <dbReference type="EMBL" id="WTZ11747.1"/>
    </source>
</evidence>
<keyword evidence="1" id="KW-0472">Membrane</keyword>
<organism evidence="2">
    <name type="scientific">Streptomyces sp. NBC_01393</name>
    <dbReference type="NCBI Taxonomy" id="2903851"/>
    <lineage>
        <taxon>Bacteria</taxon>
        <taxon>Bacillati</taxon>
        <taxon>Actinomycetota</taxon>
        <taxon>Actinomycetes</taxon>
        <taxon>Kitasatosporales</taxon>
        <taxon>Streptomycetaceae</taxon>
        <taxon>Streptomyces</taxon>
    </lineage>
</organism>
<feature type="transmembrane region" description="Helical" evidence="1">
    <location>
        <begin position="250"/>
        <end position="272"/>
    </location>
</feature>
<reference evidence="2" key="1">
    <citation type="submission" date="2022-10" db="EMBL/GenBank/DDBJ databases">
        <title>The complete genomes of actinobacterial strains from the NBC collection.</title>
        <authorList>
            <person name="Joergensen T.S."/>
            <person name="Alvarez Arevalo M."/>
            <person name="Sterndorff E.B."/>
            <person name="Faurdal D."/>
            <person name="Vuksanovic O."/>
            <person name="Mourched A.-S."/>
            <person name="Charusanti P."/>
            <person name="Shaw S."/>
            <person name="Blin K."/>
            <person name="Weber T."/>
        </authorList>
    </citation>
    <scope>NUCLEOTIDE SEQUENCE</scope>
    <source>
        <strain evidence="2">NBC_01393</strain>
    </source>
</reference>
<evidence type="ECO:0000256" key="1">
    <source>
        <dbReference type="SAM" id="Phobius"/>
    </source>
</evidence>
<sequence>MAPPMTWLKQSLLYWDHLCAIVPDNFWDDPDPTLVWLADQGLFEPLVIDNLSTSAMSDFQSEVKKVAKLAKRGRLHVPSIAENIDFFHLGKLPYAIEEELRSNSLIRDSAQGHLLTHKELVWCILGLAAKHLSRDFTMGDRHYAVHTDSAAFARLAFKPFPDETSAPGSVIQIVLRDLLPVPDESVAFDDVVEFKEAHRQELLHFRRALDSLHVSLNEELAGNPGAAAGVRDEFEMILMDLKSAFRRRRLAFMTIGVSVLVGMALGSVAPALTATISWQMGGFGVGLLGAASTQVRDVPRIGDFSYLYRARRELGN</sequence>